<organism evidence="9 10">
    <name type="scientific">Victivallis vadensis</name>
    <dbReference type="NCBI Taxonomy" id="172901"/>
    <lineage>
        <taxon>Bacteria</taxon>
        <taxon>Pseudomonadati</taxon>
        <taxon>Lentisphaerota</taxon>
        <taxon>Lentisphaeria</taxon>
        <taxon>Victivallales</taxon>
        <taxon>Victivallaceae</taxon>
        <taxon>Victivallis</taxon>
    </lineage>
</organism>
<dbReference type="InterPro" id="IPR011701">
    <property type="entry name" value="MFS"/>
</dbReference>
<evidence type="ECO:0000259" key="7">
    <source>
        <dbReference type="PROSITE" id="PS50850"/>
    </source>
</evidence>
<accession>A0A2U1AWH3</accession>
<dbReference type="OrthoDB" id="7584869at2"/>
<dbReference type="Pfam" id="PF07690">
    <property type="entry name" value="MFS_1"/>
    <property type="match status" value="1"/>
</dbReference>
<dbReference type="Proteomes" id="UP000576225">
    <property type="component" value="Unassembled WGS sequence"/>
</dbReference>
<dbReference type="PROSITE" id="PS50850">
    <property type="entry name" value="MFS"/>
    <property type="match status" value="1"/>
</dbReference>
<keyword evidence="10" id="KW-1185">Reference proteome</keyword>
<feature type="domain" description="Major facilitator superfamily (MFS) profile" evidence="7">
    <location>
        <begin position="243"/>
        <end position="464"/>
    </location>
</feature>
<keyword evidence="3 6" id="KW-0812">Transmembrane</keyword>
<keyword evidence="4 6" id="KW-1133">Transmembrane helix</keyword>
<keyword evidence="2" id="KW-1003">Cell membrane</keyword>
<dbReference type="Gene3D" id="1.20.1250.20">
    <property type="entry name" value="MFS general substrate transporter like domains"/>
    <property type="match status" value="1"/>
</dbReference>
<evidence type="ECO:0000256" key="6">
    <source>
        <dbReference type="SAM" id="Phobius"/>
    </source>
</evidence>
<evidence type="ECO:0000256" key="3">
    <source>
        <dbReference type="ARBA" id="ARBA00022692"/>
    </source>
</evidence>
<dbReference type="PANTHER" id="PTHR23513">
    <property type="entry name" value="INTEGRAL MEMBRANE EFFLUX PROTEIN-RELATED"/>
    <property type="match status" value="1"/>
</dbReference>
<feature type="transmembrane region" description="Helical" evidence="6">
    <location>
        <begin position="385"/>
        <end position="408"/>
    </location>
</feature>
<dbReference type="PANTHER" id="PTHR23513:SF6">
    <property type="entry name" value="MAJOR FACILITATOR SUPERFAMILY ASSOCIATED DOMAIN-CONTAINING PROTEIN"/>
    <property type="match status" value="1"/>
</dbReference>
<dbReference type="EMBL" id="JABAEW010000020">
    <property type="protein sequence ID" value="NMD87206.1"/>
    <property type="molecule type" value="Genomic_DNA"/>
</dbReference>
<evidence type="ECO:0000256" key="1">
    <source>
        <dbReference type="ARBA" id="ARBA00004651"/>
    </source>
</evidence>
<name>A0A2U1AWH3_9BACT</name>
<comment type="subcellular location">
    <subcellularLocation>
        <location evidence="1">Cell membrane</location>
        <topology evidence="1">Multi-pass membrane protein</topology>
    </subcellularLocation>
</comment>
<evidence type="ECO:0000256" key="2">
    <source>
        <dbReference type="ARBA" id="ARBA00022475"/>
    </source>
</evidence>
<evidence type="ECO:0000313" key="11">
    <source>
        <dbReference type="Proteomes" id="UP000576225"/>
    </source>
</evidence>
<comment type="caution">
    <text evidence="9">The sequence shown here is derived from an EMBL/GenBank/DDBJ whole genome shotgun (WGS) entry which is preliminary data.</text>
</comment>
<dbReference type="InterPro" id="IPR036259">
    <property type="entry name" value="MFS_trans_sf"/>
</dbReference>
<dbReference type="RefSeq" id="WP_116884292.1">
    <property type="nucleotide sequence ID" value="NZ_CABMMC010000011.1"/>
</dbReference>
<proteinExistence type="predicted"/>
<dbReference type="EMBL" id="QEKH01000016">
    <property type="protein sequence ID" value="PVY40587.1"/>
    <property type="molecule type" value="Genomic_DNA"/>
</dbReference>
<protein>
    <submittedName>
        <fullName evidence="8 9">MFS transporter</fullName>
    </submittedName>
</protein>
<feature type="transmembrane region" description="Helical" evidence="6">
    <location>
        <begin position="351"/>
        <end position="373"/>
    </location>
</feature>
<evidence type="ECO:0000313" key="9">
    <source>
        <dbReference type="EMBL" id="PVY40587.1"/>
    </source>
</evidence>
<feature type="transmembrane region" description="Helical" evidence="6">
    <location>
        <begin position="12"/>
        <end position="31"/>
    </location>
</feature>
<feature type="transmembrane region" description="Helical" evidence="6">
    <location>
        <begin position="201"/>
        <end position="221"/>
    </location>
</feature>
<feature type="transmembrane region" description="Helical" evidence="6">
    <location>
        <begin position="97"/>
        <end position="118"/>
    </location>
</feature>
<feature type="transmembrane region" description="Helical" evidence="6">
    <location>
        <begin position="263"/>
        <end position="286"/>
    </location>
</feature>
<feature type="transmembrane region" description="Helical" evidence="6">
    <location>
        <begin position="414"/>
        <end position="434"/>
    </location>
</feature>
<dbReference type="AlphaFoldDB" id="A0A2U1AWH3"/>
<keyword evidence="5 6" id="KW-0472">Membrane</keyword>
<reference evidence="8 11" key="2">
    <citation type="submission" date="2020-04" db="EMBL/GenBank/DDBJ databases">
        <authorList>
            <person name="Hitch T.C.A."/>
            <person name="Wylensek D."/>
            <person name="Clavel T."/>
        </authorList>
    </citation>
    <scope>NUCLEOTIDE SEQUENCE [LARGE SCALE GENOMIC DNA]</scope>
    <source>
        <strain evidence="8 11">COR2-253-APC-1A</strain>
    </source>
</reference>
<evidence type="ECO:0000313" key="8">
    <source>
        <dbReference type="EMBL" id="NMD87206.1"/>
    </source>
</evidence>
<gene>
    <name evidence="9" type="ORF">C8D82_11638</name>
    <name evidence="8" type="ORF">HF882_11480</name>
</gene>
<dbReference type="GeneID" id="78295590"/>
<reference evidence="9 10" key="1">
    <citation type="submission" date="2018-04" db="EMBL/GenBank/DDBJ databases">
        <title>Genomic Encyclopedia of Type Strains, Phase IV (KMG-IV): sequencing the most valuable type-strain genomes for metagenomic binning, comparative biology and taxonomic classification.</title>
        <authorList>
            <person name="Goeker M."/>
        </authorList>
    </citation>
    <scope>NUCLEOTIDE SEQUENCE [LARGE SCALE GENOMIC DNA]</scope>
    <source>
        <strain evidence="9 10">DSM 14823</strain>
    </source>
</reference>
<dbReference type="Proteomes" id="UP000245959">
    <property type="component" value="Unassembled WGS sequence"/>
</dbReference>
<evidence type="ECO:0000313" key="10">
    <source>
        <dbReference type="Proteomes" id="UP000245959"/>
    </source>
</evidence>
<dbReference type="InterPro" id="IPR020846">
    <property type="entry name" value="MFS_dom"/>
</dbReference>
<dbReference type="SUPFAM" id="SSF103473">
    <property type="entry name" value="MFS general substrate transporter"/>
    <property type="match status" value="1"/>
</dbReference>
<feature type="transmembrane region" description="Helical" evidence="6">
    <location>
        <begin position="138"/>
        <end position="163"/>
    </location>
</feature>
<feature type="transmembrane region" description="Helical" evidence="6">
    <location>
        <begin position="298"/>
        <end position="317"/>
    </location>
</feature>
<feature type="transmembrane region" description="Helical" evidence="6">
    <location>
        <begin position="175"/>
        <end position="195"/>
    </location>
</feature>
<dbReference type="GO" id="GO:0022857">
    <property type="term" value="F:transmembrane transporter activity"/>
    <property type="evidence" value="ECO:0007669"/>
    <property type="project" value="InterPro"/>
</dbReference>
<feature type="transmembrane region" description="Helical" evidence="6">
    <location>
        <begin position="59"/>
        <end position="76"/>
    </location>
</feature>
<feature type="transmembrane region" description="Helical" evidence="6">
    <location>
        <begin position="324"/>
        <end position="345"/>
    </location>
</feature>
<evidence type="ECO:0000256" key="5">
    <source>
        <dbReference type="ARBA" id="ARBA00023136"/>
    </source>
</evidence>
<evidence type="ECO:0000256" key="4">
    <source>
        <dbReference type="ARBA" id="ARBA00022989"/>
    </source>
</evidence>
<dbReference type="GO" id="GO:0005886">
    <property type="term" value="C:plasma membrane"/>
    <property type="evidence" value="ECO:0007669"/>
    <property type="project" value="UniProtKB-SubCell"/>
</dbReference>
<sequence length="464" mass="51925">MAEAKEQKIWRAGTLTYTTTGIILLFIWLLWGDFAWGLKERSVGYVAGLMVKSFGISDFVYTVMMVSFPCFTNIFLMPIISYRSDRHRGKWGRRIPFLMKTTPFVVVGLIGLGFTPMLGNWLSAHIGADRLSVNMASLLVFGFFWILLDFGTTLTNAIFVALANDVVPTALIGRFLALFRAVSLICAMLFNAFLLGHAETHSMWIFISLGIFYCIGLYSICLKVKEGKYPPPVDDGSDDHRRSFFSAVRVYFRECFSMPYYRWVILAQVCCSHSVLPLNTFVIFYAKDLGLSMGTFGKITAGIFLTAVIMSFALGFLSDKFHPIRTGIASMSLLLVVQVVAWLVIRDITTFVIFFVAHELTIMAFNTLMASYTQRLFPKALYAQFNSALQMLLAIAAVLIAPVVGVILDGLDHNYVYVFILGAAIGVVGLFSLFKVYRYYLKYGGDENYQAPLPEAHASKEEAA</sequence>